<organism evidence="1 2">
    <name type="scientific">Criibacterium bergeronii</name>
    <dbReference type="NCBI Taxonomy" id="1871336"/>
    <lineage>
        <taxon>Bacteria</taxon>
        <taxon>Bacillati</taxon>
        <taxon>Bacillota</taxon>
        <taxon>Clostridia</taxon>
        <taxon>Peptostreptococcales</taxon>
        <taxon>Filifactoraceae</taxon>
        <taxon>Criibacterium</taxon>
    </lineage>
</organism>
<comment type="caution">
    <text evidence="1">The sequence shown here is derived from an EMBL/GenBank/DDBJ whole genome shotgun (WGS) entry which is preliminary data.</text>
</comment>
<evidence type="ECO:0000313" key="1">
    <source>
        <dbReference type="EMBL" id="RDY20722.1"/>
    </source>
</evidence>
<dbReference type="EMBL" id="MBEW02000022">
    <property type="protein sequence ID" value="RDY20722.1"/>
    <property type="molecule type" value="Genomic_DNA"/>
</dbReference>
<protein>
    <submittedName>
        <fullName evidence="1">Uncharacterized protein</fullName>
    </submittedName>
</protein>
<dbReference type="STRING" id="1871336.BBG48_05215"/>
<dbReference type="Proteomes" id="UP000093352">
    <property type="component" value="Unassembled WGS sequence"/>
</dbReference>
<gene>
    <name evidence="1" type="ORF">BBG48_008540</name>
</gene>
<dbReference type="AlphaFoldDB" id="A0A371IJQ2"/>
<reference evidence="1 2" key="1">
    <citation type="journal article" date="2016" name="Genome Announc.">
        <title>Draft Genome Sequence of Criibacterium bergeronii gen. nov., sp. nov., Strain CCRI-22567T, Isolated from a Vaginal Sample from a Woman with Bacterial Vaginosis.</title>
        <authorList>
            <person name="Maheux A.F."/>
            <person name="Berube E."/>
            <person name="Boudreau D.K."/>
            <person name="Raymond F."/>
            <person name="Corbeil J."/>
            <person name="Roy P.H."/>
            <person name="Boissinot M."/>
            <person name="Omar R.F."/>
        </authorList>
    </citation>
    <scope>NUCLEOTIDE SEQUENCE [LARGE SCALE GENOMIC DNA]</scope>
    <source>
        <strain evidence="1 2">CCRI-22567</strain>
    </source>
</reference>
<evidence type="ECO:0000313" key="2">
    <source>
        <dbReference type="Proteomes" id="UP000093352"/>
    </source>
</evidence>
<dbReference type="RefSeq" id="WP_068914004.1">
    <property type="nucleotide sequence ID" value="NZ_MBEW02000022.1"/>
</dbReference>
<keyword evidence="2" id="KW-1185">Reference proteome</keyword>
<accession>A0A371IJQ2</accession>
<sequence length="129" mass="15457">MRDYQRIKGTKYILPRQVYHITLWKVRDYYRLKRLADDILEERTFSYDGLPKDGGISDKVASKVIKREKYLTEIDIIDKTLLEIPAEYRSGIWDNIQFGKPYPMDADRTTYSRYKTKFIYKLAGRFSLI</sequence>
<proteinExistence type="predicted"/>
<name>A0A371IJQ2_9FIRM</name>